<dbReference type="AlphaFoldDB" id="A0A5N6P943"/>
<gene>
    <name evidence="1" type="ORF">E3N88_13013</name>
</gene>
<evidence type="ECO:0000313" key="2">
    <source>
        <dbReference type="Proteomes" id="UP000326396"/>
    </source>
</evidence>
<name>A0A5N6P943_9ASTR</name>
<accession>A0A5N6P943</accession>
<comment type="caution">
    <text evidence="1">The sequence shown here is derived from an EMBL/GenBank/DDBJ whole genome shotgun (WGS) entry which is preliminary data.</text>
</comment>
<dbReference type="Proteomes" id="UP000326396">
    <property type="component" value="Linkage Group LG14"/>
</dbReference>
<protein>
    <submittedName>
        <fullName evidence="1">Uncharacterized protein</fullName>
    </submittedName>
</protein>
<sequence>MTVCKQESFPTLGIRGRETHEDEMLKMKMKVVSMSEVSSRMMPPEVRVQGEEDGGVVRTRFLCLIEGRNQTTLLKTKMALY</sequence>
<keyword evidence="2" id="KW-1185">Reference proteome</keyword>
<dbReference type="EMBL" id="SZYD01000006">
    <property type="protein sequence ID" value="KAD5961540.1"/>
    <property type="molecule type" value="Genomic_DNA"/>
</dbReference>
<evidence type="ECO:0000313" key="1">
    <source>
        <dbReference type="EMBL" id="KAD5961540.1"/>
    </source>
</evidence>
<organism evidence="1 2">
    <name type="scientific">Mikania micrantha</name>
    <name type="common">bitter vine</name>
    <dbReference type="NCBI Taxonomy" id="192012"/>
    <lineage>
        <taxon>Eukaryota</taxon>
        <taxon>Viridiplantae</taxon>
        <taxon>Streptophyta</taxon>
        <taxon>Embryophyta</taxon>
        <taxon>Tracheophyta</taxon>
        <taxon>Spermatophyta</taxon>
        <taxon>Magnoliopsida</taxon>
        <taxon>eudicotyledons</taxon>
        <taxon>Gunneridae</taxon>
        <taxon>Pentapetalae</taxon>
        <taxon>asterids</taxon>
        <taxon>campanulids</taxon>
        <taxon>Asterales</taxon>
        <taxon>Asteraceae</taxon>
        <taxon>Asteroideae</taxon>
        <taxon>Heliantheae alliance</taxon>
        <taxon>Eupatorieae</taxon>
        <taxon>Mikania</taxon>
    </lineage>
</organism>
<reference evidence="1 2" key="1">
    <citation type="submission" date="2019-05" db="EMBL/GenBank/DDBJ databases">
        <title>Mikania micrantha, genome provides insights into the molecular mechanism of rapid growth.</title>
        <authorList>
            <person name="Liu B."/>
        </authorList>
    </citation>
    <scope>NUCLEOTIDE SEQUENCE [LARGE SCALE GENOMIC DNA]</scope>
    <source>
        <strain evidence="1">NLD-2019</strain>
        <tissue evidence="1">Leaf</tissue>
    </source>
</reference>
<proteinExistence type="predicted"/>